<evidence type="ECO:0000313" key="2">
    <source>
        <dbReference type="Proteomes" id="UP000032930"/>
    </source>
</evidence>
<dbReference type="KEGG" id="xbv:XBW1_3766"/>
<reference evidence="1 2" key="1">
    <citation type="submission" date="2014-02" db="EMBL/GenBank/DDBJ databases">
        <authorList>
            <person name="Genoscope - CEA"/>
        </authorList>
    </citation>
    <scope>NUCLEOTIDE SEQUENCE [LARGE SCALE GENOMIC DNA]</scope>
    <source>
        <strain evidence="1 2">CS03</strain>
    </source>
</reference>
<dbReference type="EMBL" id="FO818637">
    <property type="protein sequence ID" value="CDM91122.1"/>
    <property type="molecule type" value="Genomic_DNA"/>
</dbReference>
<dbReference type="RefSeq" id="WP_046337390.1">
    <property type="nucleotide sequence ID" value="NZ_CAWMEF010000001.1"/>
</dbReference>
<dbReference type="AlphaFoldDB" id="A0A0B6XB81"/>
<dbReference type="Proteomes" id="UP000032930">
    <property type="component" value="Chromosome"/>
</dbReference>
<protein>
    <submittedName>
        <fullName evidence="1">Uncharacterized protein</fullName>
    </submittedName>
</protein>
<name>A0A0B6XB81_XENBV</name>
<gene>
    <name evidence="1" type="ORF">XBW1_3766</name>
</gene>
<proteinExistence type="predicted"/>
<dbReference type="NCBIfam" id="NF040582">
    <property type="entry name" value="STY4528_fam"/>
    <property type="match status" value="1"/>
</dbReference>
<organism evidence="1 2">
    <name type="scientific">Xenorhabdus bovienii</name>
    <name type="common">Xenorhabdus nematophila subsp. bovienii</name>
    <dbReference type="NCBI Taxonomy" id="40576"/>
    <lineage>
        <taxon>Bacteria</taxon>
        <taxon>Pseudomonadati</taxon>
        <taxon>Pseudomonadota</taxon>
        <taxon>Gammaproteobacteria</taxon>
        <taxon>Enterobacterales</taxon>
        <taxon>Morganellaceae</taxon>
        <taxon>Xenorhabdus</taxon>
    </lineage>
</organism>
<sequence length="405" mass="46034">MAVPTESLINFTLEKMQQRLISQDTTTSGVMKSVQSGLIYAGNIHDSIPRQLLLDSRLSPIDKITWMMIRLYALQNEGAVFPTYDELQLQLASPNSGKASRETVSRALLMLRITGWLSLCKRVRDNSGCIRGNIYMQHDEPISAFDAETLDPYWLDTLERAACENKNKSIRNTAIYILQEVKNDSLMKHQHSRVKIIENRLGALQTPQQLAAEQNINLSDTEILPLKENRTKQKTLSSNSELSNKSTTYVELKKSNRYVRNITHSVKETYVSKVEGNFVFSDKLNKRITDEKDKAMLLEQLIQLPISAEQKKSILSQLESGATSGTVKNVVAYGLSLFKSAREGRYSYSKENRKTQKTQKTKKINIENKIDEFQETTKNTSIPNPEKIKEHIFNIRKKLSGLGSN</sequence>
<dbReference type="InterPro" id="IPR047749">
    <property type="entry name" value="STY4528-like"/>
</dbReference>
<accession>A0A0B6XB81</accession>
<evidence type="ECO:0000313" key="1">
    <source>
        <dbReference type="EMBL" id="CDM91122.1"/>
    </source>
</evidence>